<feature type="transmembrane region" description="Helical" evidence="2">
    <location>
        <begin position="34"/>
        <end position="61"/>
    </location>
</feature>
<dbReference type="EMBL" id="JBHRTR010000019">
    <property type="protein sequence ID" value="MFC3227000.1"/>
    <property type="molecule type" value="Genomic_DNA"/>
</dbReference>
<feature type="region of interest" description="Disordered" evidence="1">
    <location>
        <begin position="266"/>
        <end position="293"/>
    </location>
</feature>
<sequence>MAFGDHVGPVLLAAWLGPALVIGAWPMWHGNPEVLAAGLTVAAPALTPTAFAVLYSALWILGRETGWPYRPTARVAGASRGRSDHRSRQANRFLPDHRFLPDLAFWLLVVGLPGLLSLPVALSAVAKAPPPYPAGLEGGDLWTLLRRGVTGTFPLVMLPWSCACATAVGLWLCAKRLSDRRRGATPDLPLAADLGVVAPTLAIGFLLAATLAVPAGRLAAGTSDGVAAAVVLAGMLALSLAAAPFLSPVALPALLLLYRWRRGRTGPGNRRHPPTAPAGSQRRGPAGNHPLAV</sequence>
<keyword evidence="2" id="KW-0812">Transmembrane</keyword>
<feature type="transmembrane region" description="Helical" evidence="2">
    <location>
        <begin position="225"/>
        <end position="258"/>
    </location>
</feature>
<proteinExistence type="predicted"/>
<reference evidence="4" key="1">
    <citation type="journal article" date="2019" name="Int. J. Syst. Evol. Microbiol.">
        <title>The Global Catalogue of Microorganisms (GCM) 10K type strain sequencing project: providing services to taxonomists for standard genome sequencing and annotation.</title>
        <authorList>
            <consortium name="The Broad Institute Genomics Platform"/>
            <consortium name="The Broad Institute Genome Sequencing Center for Infectious Disease"/>
            <person name="Wu L."/>
            <person name="Ma J."/>
        </authorList>
    </citation>
    <scope>NUCLEOTIDE SEQUENCE [LARGE SCALE GENOMIC DNA]</scope>
    <source>
        <strain evidence="4">KCTC 42964</strain>
    </source>
</reference>
<feature type="transmembrane region" description="Helical" evidence="2">
    <location>
        <begin position="152"/>
        <end position="173"/>
    </location>
</feature>
<evidence type="ECO:0000256" key="1">
    <source>
        <dbReference type="SAM" id="MobiDB-lite"/>
    </source>
</evidence>
<feature type="transmembrane region" description="Helical" evidence="2">
    <location>
        <begin position="103"/>
        <end position="126"/>
    </location>
</feature>
<accession>A0ABV7KXG4</accession>
<evidence type="ECO:0000313" key="4">
    <source>
        <dbReference type="Proteomes" id="UP001595528"/>
    </source>
</evidence>
<comment type="caution">
    <text evidence="3">The sequence shown here is derived from an EMBL/GenBank/DDBJ whole genome shotgun (WGS) entry which is preliminary data.</text>
</comment>
<organism evidence="3 4">
    <name type="scientific">Marinibaculum pumilum</name>
    <dbReference type="NCBI Taxonomy" id="1766165"/>
    <lineage>
        <taxon>Bacteria</taxon>
        <taxon>Pseudomonadati</taxon>
        <taxon>Pseudomonadota</taxon>
        <taxon>Alphaproteobacteria</taxon>
        <taxon>Rhodospirillales</taxon>
        <taxon>Rhodospirillaceae</taxon>
        <taxon>Marinibaculum</taxon>
    </lineage>
</organism>
<gene>
    <name evidence="3" type="ORF">ACFOGJ_07160</name>
</gene>
<dbReference type="Proteomes" id="UP001595528">
    <property type="component" value="Unassembled WGS sequence"/>
</dbReference>
<protein>
    <submittedName>
        <fullName evidence="3">Uncharacterized protein</fullName>
    </submittedName>
</protein>
<keyword evidence="2" id="KW-1133">Transmembrane helix</keyword>
<keyword evidence="2" id="KW-0472">Membrane</keyword>
<keyword evidence="4" id="KW-1185">Reference proteome</keyword>
<dbReference type="RefSeq" id="WP_379899162.1">
    <property type="nucleotide sequence ID" value="NZ_JBHRTR010000019.1"/>
</dbReference>
<feature type="transmembrane region" description="Helical" evidence="2">
    <location>
        <begin position="194"/>
        <end position="213"/>
    </location>
</feature>
<evidence type="ECO:0000313" key="3">
    <source>
        <dbReference type="EMBL" id="MFC3227000.1"/>
    </source>
</evidence>
<name>A0ABV7KXG4_9PROT</name>
<evidence type="ECO:0000256" key="2">
    <source>
        <dbReference type="SAM" id="Phobius"/>
    </source>
</evidence>
<feature type="transmembrane region" description="Helical" evidence="2">
    <location>
        <begin position="7"/>
        <end position="28"/>
    </location>
</feature>